<dbReference type="PANTHER" id="PTHR36434:SF1">
    <property type="entry name" value="MEMBRANE PROTEASE YUGP-RELATED"/>
    <property type="match status" value="1"/>
</dbReference>
<accession>A0A1E3VNJ7</accession>
<evidence type="ECO:0000313" key="2">
    <source>
        <dbReference type="EMBL" id="ODR95103.1"/>
    </source>
</evidence>
<protein>
    <recommendedName>
        <fullName evidence="4">Zinc metallopeptidase</fullName>
    </recommendedName>
</protein>
<organism evidence="2 3">
    <name type="scientific">Methyloceanibacter stevinii</name>
    <dbReference type="NCBI Taxonomy" id="1774970"/>
    <lineage>
        <taxon>Bacteria</taxon>
        <taxon>Pseudomonadati</taxon>
        <taxon>Pseudomonadota</taxon>
        <taxon>Alphaproteobacteria</taxon>
        <taxon>Hyphomicrobiales</taxon>
        <taxon>Hyphomicrobiaceae</taxon>
        <taxon>Methyloceanibacter</taxon>
    </lineage>
</organism>
<proteinExistence type="predicted"/>
<gene>
    <name evidence="2" type="ORF">AUC70_05090</name>
</gene>
<feature type="transmembrane region" description="Helical" evidence="1">
    <location>
        <begin position="158"/>
        <end position="178"/>
    </location>
</feature>
<name>A0A1E3VNJ7_9HYPH</name>
<keyword evidence="1" id="KW-0812">Transmembrane</keyword>
<dbReference type="EMBL" id="LPWE01000011">
    <property type="protein sequence ID" value="ODR95103.1"/>
    <property type="molecule type" value="Genomic_DNA"/>
</dbReference>
<keyword evidence="3" id="KW-1185">Reference proteome</keyword>
<keyword evidence="1" id="KW-0472">Membrane</keyword>
<feature type="transmembrane region" description="Helical" evidence="1">
    <location>
        <begin position="215"/>
        <end position="238"/>
    </location>
</feature>
<comment type="caution">
    <text evidence="2">The sequence shown here is derived from an EMBL/GenBank/DDBJ whole genome shotgun (WGS) entry which is preliminary data.</text>
</comment>
<sequence>MPGQSAPSASRENHVRDPLFWILVAPGLLLGFYAQTRIKKNVTEYSQVRTTSGITGAQVARRLLDAKGLQDVAIESTPGVLSDHYDPAAKVLRLSQDVYFTPSVAAAGIAAHETGHAIQDAEDYGPMEFRTHVVPFVQFAGQIAPWLFVAGLVLQTNALTWSGVILFGASFVFALLTLPVEFDASRRAKNLLVTHGIIEGDTQIDGVDHVLDAAAWTYVAAAVSAIGVWLFYVFVLLFRGRGSAAPR</sequence>
<dbReference type="PANTHER" id="PTHR36434">
    <property type="entry name" value="MEMBRANE PROTEASE YUGP-RELATED"/>
    <property type="match status" value="1"/>
</dbReference>
<evidence type="ECO:0008006" key="4">
    <source>
        <dbReference type="Google" id="ProtNLM"/>
    </source>
</evidence>
<evidence type="ECO:0000256" key="1">
    <source>
        <dbReference type="SAM" id="Phobius"/>
    </source>
</evidence>
<dbReference type="Proteomes" id="UP000094172">
    <property type="component" value="Unassembled WGS sequence"/>
</dbReference>
<reference evidence="2 3" key="1">
    <citation type="journal article" date="2016" name="Environ. Microbiol.">
        <title>New Methyloceanibacter diversity from North Sea sediments includes methanotroph containing solely the soluble methane monooxygenase.</title>
        <authorList>
            <person name="Vekeman B."/>
            <person name="Kerckhof F.M."/>
            <person name="Cremers G."/>
            <person name="de Vos P."/>
            <person name="Vandamme P."/>
            <person name="Boon N."/>
            <person name="Op den Camp H.J."/>
            <person name="Heylen K."/>
        </authorList>
    </citation>
    <scope>NUCLEOTIDE SEQUENCE [LARGE SCALE GENOMIC DNA]</scope>
    <source>
        <strain evidence="2 3">R-67176</strain>
    </source>
</reference>
<feature type="transmembrane region" description="Helical" evidence="1">
    <location>
        <begin position="18"/>
        <end position="34"/>
    </location>
</feature>
<dbReference type="Pfam" id="PF04298">
    <property type="entry name" value="Zn_peptidase_2"/>
    <property type="match status" value="1"/>
</dbReference>
<dbReference type="InterPro" id="IPR007395">
    <property type="entry name" value="Zn_peptidase_2"/>
</dbReference>
<dbReference type="AlphaFoldDB" id="A0A1E3VNJ7"/>
<evidence type="ECO:0000313" key="3">
    <source>
        <dbReference type="Proteomes" id="UP000094172"/>
    </source>
</evidence>
<keyword evidence="1" id="KW-1133">Transmembrane helix</keyword>